<dbReference type="InterPro" id="IPR027417">
    <property type="entry name" value="P-loop_NTPase"/>
</dbReference>
<dbReference type="SUPFAM" id="SSF48452">
    <property type="entry name" value="TPR-like"/>
    <property type="match status" value="1"/>
</dbReference>
<proteinExistence type="predicted"/>
<dbReference type="SMART" id="SM00028">
    <property type="entry name" value="TPR"/>
    <property type="match status" value="5"/>
</dbReference>
<dbReference type="InterPro" id="IPR041664">
    <property type="entry name" value="AAA_16"/>
</dbReference>
<gene>
    <name evidence="4" type="ORF">SAMN05444169_8641</name>
</gene>
<dbReference type="PANTHER" id="PTHR16305:SF28">
    <property type="entry name" value="GUANYLATE CYCLASE DOMAIN-CONTAINING PROTEIN"/>
    <property type="match status" value="1"/>
</dbReference>
<evidence type="ECO:0000313" key="5">
    <source>
        <dbReference type="Proteomes" id="UP000190675"/>
    </source>
</evidence>
<dbReference type="InterPro" id="IPR011990">
    <property type="entry name" value="TPR-like_helical_dom_sf"/>
</dbReference>
<dbReference type="GO" id="GO:0004016">
    <property type="term" value="F:adenylate cyclase activity"/>
    <property type="evidence" value="ECO:0007669"/>
    <property type="project" value="UniProtKB-ARBA"/>
</dbReference>
<dbReference type="OrthoDB" id="9785312at2"/>
<evidence type="ECO:0000313" key="4">
    <source>
        <dbReference type="EMBL" id="SHH66184.1"/>
    </source>
</evidence>
<dbReference type="PROSITE" id="PS50125">
    <property type="entry name" value="GUANYLATE_CYCLASE_2"/>
    <property type="match status" value="1"/>
</dbReference>
<sequence length="1074" mass="115885">MKEPRVFCQVCLSTLKPGDVFCSSCGSVVPENAAKPPAAEVRGRIAGERKYLTVLCADLQRSTDLISELDPEAAISRLEPALTAMRVSVRRNRGIVSKEGGDGLIALFGAPHADDNHAVMACHAAVELVRRVKLLNDPALRVRVGVHSGYVVAHVIEADLSSIYEAGGPAVHLVKRLENAAQAGQILVSESCQSLAAGLVTFNALPPRLLEGFSAPVPHYELVEISGLTRWRARSTKGLSSFVGRAEEISLLERAARDVAAAGQVIALVGTAGIGKSRIVHEFVATQRQQNWQVLEAEGNPLEQAVPYALVKKLLQSALRAGDILPEVGPDLPEGSAPVHSDLWPAALCAVLDQPISDPRWNDLEPLLRRRVITDALCNTIDSVVSTRPTILLLEDLHWGDGQSENVVEALMSLAASRPLLILLTWRTEDTPGWLARLDVRRIWLRSLDIASANALLGDLLGTASNLDALKAHILRHTGQVPLFIEEVARQLVNRSVLEGDASRFAAKAPWDALGIPPTIQGVIASRIDRLSKEDKALLQLASVVGPRISPAVLTAVTGMPAAQLQSRLWSLEILDFLIETQWLGSTEYGFAHDLIREVAYDSILRPQREELHRRILAALEALSQGREQEVAEALCHHAVEARDWVKAAHYAQLAARKALARSAFRDATGYFETAINAVDRLPETVAREQQAIDLRIEARLAFAPLGSMEQWFGLCRDAEARSGKIGDEGRRLASIVAKAVALNFYGTPFEGISAAEEAVALANVSSDQAWLSYAQYVLGQAHFIAGHYRDAMISLDQASARLTDAPESVPPGTTGSSLLVLCHMMRAIVHGWLGEFEDSERCLAQARGLAEQSERPYDIIAADYGRGLVQLMRGHLEEAEIVLNRAFLLSRENEVRLFLPLVMLALGNLYSQQGQAARARDILLQAKDEAEAVGHATSMVAVSAYLGAAYCQLGDIQRGLPMVRACQASAKQKGYGGIEAIAVLSEANILASQGGAAAPEAIGCASRAIEIASRLEAGPLLGSARGLLARVLAASGRTAEAQDELVQAIALFDRSRMTVHLERAKAALSKFSN</sequence>
<dbReference type="Proteomes" id="UP000190675">
    <property type="component" value="Chromosome I"/>
</dbReference>
<dbReference type="Pfam" id="PF13191">
    <property type="entry name" value="AAA_16"/>
    <property type="match status" value="1"/>
</dbReference>
<dbReference type="Gene3D" id="3.40.50.300">
    <property type="entry name" value="P-loop containing nucleotide triphosphate hydrolases"/>
    <property type="match status" value="1"/>
</dbReference>
<dbReference type="AlphaFoldDB" id="A0A1M5UTC4"/>
<dbReference type="GO" id="GO:0035556">
    <property type="term" value="P:intracellular signal transduction"/>
    <property type="evidence" value="ECO:0007669"/>
    <property type="project" value="InterPro"/>
</dbReference>
<dbReference type="SUPFAM" id="SSF52540">
    <property type="entry name" value="P-loop containing nucleoside triphosphate hydrolases"/>
    <property type="match status" value="1"/>
</dbReference>
<keyword evidence="2" id="KW-0067">ATP-binding</keyword>
<dbReference type="GO" id="GO:0009190">
    <property type="term" value="P:cyclic nucleotide biosynthetic process"/>
    <property type="evidence" value="ECO:0007669"/>
    <property type="project" value="InterPro"/>
</dbReference>
<dbReference type="InterPro" id="IPR029787">
    <property type="entry name" value="Nucleotide_cyclase"/>
</dbReference>
<accession>A0A1M5UTC4</accession>
<dbReference type="Gene3D" id="3.30.70.1230">
    <property type="entry name" value="Nucleotide cyclase"/>
    <property type="match status" value="1"/>
</dbReference>
<evidence type="ECO:0000256" key="2">
    <source>
        <dbReference type="ARBA" id="ARBA00022840"/>
    </source>
</evidence>
<organism evidence="4 5">
    <name type="scientific">Bradyrhizobium erythrophlei</name>
    <dbReference type="NCBI Taxonomy" id="1437360"/>
    <lineage>
        <taxon>Bacteria</taxon>
        <taxon>Pseudomonadati</taxon>
        <taxon>Pseudomonadota</taxon>
        <taxon>Alphaproteobacteria</taxon>
        <taxon>Hyphomicrobiales</taxon>
        <taxon>Nitrobacteraceae</taxon>
        <taxon>Bradyrhizobium</taxon>
    </lineage>
</organism>
<keyword evidence="1" id="KW-0547">Nucleotide-binding</keyword>
<dbReference type="SUPFAM" id="SSF55073">
    <property type="entry name" value="Nucleotide cyclase"/>
    <property type="match status" value="1"/>
</dbReference>
<dbReference type="PANTHER" id="PTHR16305">
    <property type="entry name" value="TESTICULAR SOLUBLE ADENYLYL CYCLASE"/>
    <property type="match status" value="1"/>
</dbReference>
<dbReference type="CDD" id="cd07302">
    <property type="entry name" value="CHD"/>
    <property type="match status" value="1"/>
</dbReference>
<evidence type="ECO:0000259" key="3">
    <source>
        <dbReference type="PROSITE" id="PS50125"/>
    </source>
</evidence>
<dbReference type="RefSeq" id="WP_079572096.1">
    <property type="nucleotide sequence ID" value="NZ_LT670818.1"/>
</dbReference>
<dbReference type="SMART" id="SM00044">
    <property type="entry name" value="CYCc"/>
    <property type="match status" value="1"/>
</dbReference>
<name>A0A1M5UTC4_9BRAD</name>
<dbReference type="GO" id="GO:0005737">
    <property type="term" value="C:cytoplasm"/>
    <property type="evidence" value="ECO:0007669"/>
    <property type="project" value="TreeGrafter"/>
</dbReference>
<protein>
    <submittedName>
        <fullName evidence="4">Predicted ATPase</fullName>
    </submittedName>
</protein>
<dbReference type="InterPro" id="IPR019734">
    <property type="entry name" value="TPR_rpt"/>
</dbReference>
<evidence type="ECO:0000256" key="1">
    <source>
        <dbReference type="ARBA" id="ARBA00022741"/>
    </source>
</evidence>
<feature type="domain" description="Guanylate cyclase" evidence="3">
    <location>
        <begin position="53"/>
        <end position="178"/>
    </location>
</feature>
<dbReference type="Pfam" id="PF00211">
    <property type="entry name" value="Guanylate_cyc"/>
    <property type="match status" value="1"/>
</dbReference>
<dbReference type="Gene3D" id="1.25.40.10">
    <property type="entry name" value="Tetratricopeptide repeat domain"/>
    <property type="match status" value="1"/>
</dbReference>
<dbReference type="InterPro" id="IPR001054">
    <property type="entry name" value="A/G_cyclase"/>
</dbReference>
<dbReference type="GO" id="GO:0005524">
    <property type="term" value="F:ATP binding"/>
    <property type="evidence" value="ECO:0007669"/>
    <property type="project" value="UniProtKB-KW"/>
</dbReference>
<reference evidence="4 5" key="1">
    <citation type="submission" date="2016-11" db="EMBL/GenBank/DDBJ databases">
        <authorList>
            <person name="Jaros S."/>
            <person name="Januszkiewicz K."/>
            <person name="Wedrychowicz H."/>
        </authorList>
    </citation>
    <scope>NUCLEOTIDE SEQUENCE [LARGE SCALE GENOMIC DNA]</scope>
    <source>
        <strain evidence="4 5">GAS242</strain>
    </source>
</reference>
<dbReference type="EMBL" id="LT670818">
    <property type="protein sequence ID" value="SHH66184.1"/>
    <property type="molecule type" value="Genomic_DNA"/>
</dbReference>